<proteinExistence type="predicted"/>
<feature type="domain" description="PRC-barrel" evidence="1">
    <location>
        <begin position="88"/>
        <end position="155"/>
    </location>
</feature>
<dbReference type="KEGG" id="fgi:OP10G_2471"/>
<dbReference type="InterPro" id="IPR011033">
    <property type="entry name" value="PRC_barrel-like_sf"/>
</dbReference>
<dbReference type="OrthoDB" id="1707618at2"/>
<evidence type="ECO:0000259" key="1">
    <source>
        <dbReference type="Pfam" id="PF05239"/>
    </source>
</evidence>
<reference evidence="2 3" key="1">
    <citation type="journal article" date="2014" name="PLoS ONE">
        <title>The first complete genome sequence of the class fimbriimonadia in the phylum armatimonadetes.</title>
        <authorList>
            <person name="Hu Z.Y."/>
            <person name="Wang Y.Z."/>
            <person name="Im W.T."/>
            <person name="Wang S.Y."/>
            <person name="Zhao G.P."/>
            <person name="Zheng H.J."/>
            <person name="Quan Z.X."/>
        </authorList>
    </citation>
    <scope>NUCLEOTIDE SEQUENCE [LARGE SCALE GENOMIC DNA]</scope>
    <source>
        <strain evidence="2">Gsoil 348</strain>
    </source>
</reference>
<keyword evidence="3" id="KW-1185">Reference proteome</keyword>
<evidence type="ECO:0000313" key="3">
    <source>
        <dbReference type="Proteomes" id="UP000027982"/>
    </source>
</evidence>
<sequence>MKQKTQKISGLIGRPVVSIAGGVKVGTVKDVLIDADTLKATALLISGDSGRGGLPFAQVIAIGDDAVTIENVESVFWASATSPGPGREAHEINGLPVVDSAGINVGSVHDIELVGDCVKSLDVRSGGLFGIGVSKSKITSHAIRTIGPKMVTVEAATPSPV</sequence>
<dbReference type="STRING" id="661478.OP10G_2471"/>
<dbReference type="Pfam" id="PF05239">
    <property type="entry name" value="PRC"/>
    <property type="match status" value="2"/>
</dbReference>
<feature type="domain" description="PRC-barrel" evidence="1">
    <location>
        <begin position="8"/>
        <end position="74"/>
    </location>
</feature>
<gene>
    <name evidence="2" type="ORF">OP10G_2471</name>
</gene>
<dbReference type="RefSeq" id="WP_025225600.1">
    <property type="nucleotide sequence ID" value="NZ_CP007139.1"/>
</dbReference>
<dbReference type="AlphaFoldDB" id="A0A068NW51"/>
<evidence type="ECO:0000313" key="2">
    <source>
        <dbReference type="EMBL" id="AIE85839.1"/>
    </source>
</evidence>
<protein>
    <submittedName>
        <fullName evidence="2">Putative PRC-barrel domain protein</fullName>
    </submittedName>
</protein>
<dbReference type="SUPFAM" id="SSF50346">
    <property type="entry name" value="PRC-barrel domain"/>
    <property type="match status" value="2"/>
</dbReference>
<dbReference type="InterPro" id="IPR027275">
    <property type="entry name" value="PRC-brl_dom"/>
</dbReference>
<accession>A0A068NW51</accession>
<dbReference type="HOGENOM" id="CLU_1641239_0_0_0"/>
<name>A0A068NW51_FIMGI</name>
<organism evidence="2 3">
    <name type="scientific">Fimbriimonas ginsengisoli Gsoil 348</name>
    <dbReference type="NCBI Taxonomy" id="661478"/>
    <lineage>
        <taxon>Bacteria</taxon>
        <taxon>Bacillati</taxon>
        <taxon>Armatimonadota</taxon>
        <taxon>Fimbriimonadia</taxon>
        <taxon>Fimbriimonadales</taxon>
        <taxon>Fimbriimonadaceae</taxon>
        <taxon>Fimbriimonas</taxon>
    </lineage>
</organism>
<dbReference type="Gene3D" id="2.30.30.240">
    <property type="entry name" value="PRC-barrel domain"/>
    <property type="match status" value="2"/>
</dbReference>
<dbReference type="Proteomes" id="UP000027982">
    <property type="component" value="Chromosome"/>
</dbReference>
<dbReference type="EMBL" id="CP007139">
    <property type="protein sequence ID" value="AIE85839.1"/>
    <property type="molecule type" value="Genomic_DNA"/>
</dbReference>